<evidence type="ECO:0000313" key="4">
    <source>
        <dbReference type="EMBL" id="PQD96664.1"/>
    </source>
</evidence>
<reference evidence="4 5" key="1">
    <citation type="submission" date="2017-12" db="EMBL/GenBank/DDBJ databases">
        <title>Taxonomic description and draft genome of Pradoshia cofamensis Gen. nov., sp. nov., a thermotolerant bacillale isolated from anterior gut of earthworm Eisenia fetida.</title>
        <authorList>
            <person name="Saha T."/>
            <person name="Chakraborty R."/>
        </authorList>
    </citation>
    <scope>NUCLEOTIDE SEQUENCE [LARGE SCALE GENOMIC DNA]</scope>
    <source>
        <strain evidence="4 5">EAG3</strain>
    </source>
</reference>
<feature type="domain" description="NodB homology" evidence="3">
    <location>
        <begin position="134"/>
        <end position="304"/>
    </location>
</feature>
<dbReference type="EMBL" id="PKOZ01000001">
    <property type="protein sequence ID" value="PQD96664.1"/>
    <property type="molecule type" value="Genomic_DNA"/>
</dbReference>
<gene>
    <name evidence="4" type="ORF">CYL18_01860</name>
</gene>
<keyword evidence="2" id="KW-0732">Signal</keyword>
<comment type="caution">
    <text evidence="4">The sequence shown here is derived from an EMBL/GenBank/DDBJ whole genome shotgun (WGS) entry which is preliminary data.</text>
</comment>
<dbReference type="PANTHER" id="PTHR34216:SF3">
    <property type="entry name" value="POLY-BETA-1,6-N-ACETYL-D-GLUCOSAMINE N-DEACETYLASE"/>
    <property type="match status" value="1"/>
</dbReference>
<evidence type="ECO:0000256" key="2">
    <source>
        <dbReference type="ARBA" id="ARBA00022729"/>
    </source>
</evidence>
<proteinExistence type="predicted"/>
<name>A0A2S7N3Q7_9BACI</name>
<dbReference type="CDD" id="cd10966">
    <property type="entry name" value="CE4_yadE_5s"/>
    <property type="match status" value="1"/>
</dbReference>
<dbReference type="OrthoDB" id="9778320at2"/>
<dbReference type="InterPro" id="IPR002509">
    <property type="entry name" value="NODB_dom"/>
</dbReference>
<dbReference type="SUPFAM" id="SSF88713">
    <property type="entry name" value="Glycoside hydrolase/deacetylase"/>
    <property type="match status" value="1"/>
</dbReference>
<keyword evidence="5" id="KW-1185">Reference proteome</keyword>
<protein>
    <submittedName>
        <fullName evidence="4">Polysaccharide deacetylase family protein</fullName>
    </submittedName>
</protein>
<dbReference type="Gene3D" id="3.20.20.370">
    <property type="entry name" value="Glycoside hydrolase/deacetylase"/>
    <property type="match status" value="1"/>
</dbReference>
<organism evidence="4 5">
    <name type="scientific">Pradoshia eiseniae</name>
    <dbReference type="NCBI Taxonomy" id="2064768"/>
    <lineage>
        <taxon>Bacteria</taxon>
        <taxon>Bacillati</taxon>
        <taxon>Bacillota</taxon>
        <taxon>Bacilli</taxon>
        <taxon>Bacillales</taxon>
        <taxon>Bacillaceae</taxon>
        <taxon>Pradoshia</taxon>
    </lineage>
</organism>
<sequence>MKRKFNITFIIVFLVHFSVLSVLFAQNFETIAFGKLQFASDKPLELEREMDLRDFDISKAARAKQVPVLMYHRIIKSDDLQTTHYNEEGELYGTIVTKEQFSEQMEHLHEEGYTTLTLAEFQAYMEEEIDVPKKSVLITFDDGFKDNYINAYPILKKYDLRATIFLIAGNIDRDPRDYDPADAQFLSVEDIEASTDIFDYESHTYKFHERDVNGDAFLTSKPREDVLRDIEEGMDIVGSKTGFAYPFGEYNKETLEILDELGLEMAFTIKDGMAKPGESMLEIPRRGIYPGTTMDIFKLLLTYE</sequence>
<comment type="subcellular location">
    <subcellularLocation>
        <location evidence="1">Secreted</location>
    </subcellularLocation>
</comment>
<dbReference type="GO" id="GO:0005576">
    <property type="term" value="C:extracellular region"/>
    <property type="evidence" value="ECO:0007669"/>
    <property type="project" value="UniProtKB-SubCell"/>
</dbReference>
<dbReference type="InterPro" id="IPR011330">
    <property type="entry name" value="Glyco_hydro/deAcase_b/a-brl"/>
</dbReference>
<dbReference type="Proteomes" id="UP000239663">
    <property type="component" value="Unassembled WGS sequence"/>
</dbReference>
<dbReference type="GO" id="GO:0005975">
    <property type="term" value="P:carbohydrate metabolic process"/>
    <property type="evidence" value="ECO:0007669"/>
    <property type="project" value="InterPro"/>
</dbReference>
<dbReference type="AlphaFoldDB" id="A0A2S7N3Q7"/>
<dbReference type="RefSeq" id="WP_104847761.1">
    <property type="nucleotide sequence ID" value="NZ_PKOZ01000001.1"/>
</dbReference>
<dbReference type="Pfam" id="PF01522">
    <property type="entry name" value="Polysacc_deac_1"/>
    <property type="match status" value="1"/>
</dbReference>
<dbReference type="PROSITE" id="PS51677">
    <property type="entry name" value="NODB"/>
    <property type="match status" value="1"/>
</dbReference>
<evidence type="ECO:0000313" key="5">
    <source>
        <dbReference type="Proteomes" id="UP000239663"/>
    </source>
</evidence>
<accession>A0A2S7N3Q7</accession>
<evidence type="ECO:0000259" key="3">
    <source>
        <dbReference type="PROSITE" id="PS51677"/>
    </source>
</evidence>
<dbReference type="InterPro" id="IPR051398">
    <property type="entry name" value="Polysacch_Deacetylase"/>
</dbReference>
<evidence type="ECO:0000256" key="1">
    <source>
        <dbReference type="ARBA" id="ARBA00004613"/>
    </source>
</evidence>
<dbReference type="PANTHER" id="PTHR34216">
    <property type="match status" value="1"/>
</dbReference>
<dbReference type="GO" id="GO:0016810">
    <property type="term" value="F:hydrolase activity, acting on carbon-nitrogen (but not peptide) bonds"/>
    <property type="evidence" value="ECO:0007669"/>
    <property type="project" value="InterPro"/>
</dbReference>